<accession>A0ABT1NGJ3</accession>
<feature type="domain" description="N-acetyltransferase" evidence="1">
    <location>
        <begin position="3"/>
        <end position="152"/>
    </location>
</feature>
<organism evidence="2 3">
    <name type="scientific">Lutispora saccharofermentans</name>
    <dbReference type="NCBI Taxonomy" id="3024236"/>
    <lineage>
        <taxon>Bacteria</taxon>
        <taxon>Bacillati</taxon>
        <taxon>Bacillota</taxon>
        <taxon>Clostridia</taxon>
        <taxon>Lutisporales</taxon>
        <taxon>Lutisporaceae</taxon>
        <taxon>Lutispora</taxon>
    </lineage>
</organism>
<proteinExistence type="predicted"/>
<dbReference type="InterPro" id="IPR000182">
    <property type="entry name" value="GNAT_dom"/>
</dbReference>
<evidence type="ECO:0000313" key="3">
    <source>
        <dbReference type="Proteomes" id="UP001651880"/>
    </source>
</evidence>
<dbReference type="Proteomes" id="UP001651880">
    <property type="component" value="Unassembled WGS sequence"/>
</dbReference>
<gene>
    <name evidence="2" type="ORF">LJD61_12640</name>
</gene>
<name>A0ABT1NGJ3_9FIRM</name>
<dbReference type="RefSeq" id="WP_255227914.1">
    <property type="nucleotide sequence ID" value="NZ_JAJEKE010000011.1"/>
</dbReference>
<evidence type="ECO:0000313" key="2">
    <source>
        <dbReference type="EMBL" id="MCQ1530393.1"/>
    </source>
</evidence>
<dbReference type="PROSITE" id="PS51186">
    <property type="entry name" value="GNAT"/>
    <property type="match status" value="1"/>
</dbReference>
<dbReference type="EMBL" id="JAJEKE010000011">
    <property type="protein sequence ID" value="MCQ1530393.1"/>
    <property type="molecule type" value="Genomic_DNA"/>
</dbReference>
<dbReference type="Gene3D" id="3.40.630.30">
    <property type="match status" value="1"/>
</dbReference>
<protein>
    <submittedName>
        <fullName evidence="2">N-acetyltransferase</fullName>
    </submittedName>
</protein>
<dbReference type="InterPro" id="IPR016181">
    <property type="entry name" value="Acyl_CoA_acyltransferase"/>
</dbReference>
<comment type="caution">
    <text evidence="2">The sequence shown here is derived from an EMBL/GenBank/DDBJ whole genome shotgun (WGS) entry which is preliminary data.</text>
</comment>
<keyword evidence="3" id="KW-1185">Reference proteome</keyword>
<dbReference type="Pfam" id="PF13527">
    <property type="entry name" value="Acetyltransf_9"/>
    <property type="match status" value="1"/>
</dbReference>
<sequence length="329" mass="36903">MNIKIRSERVADYNGIANVNYEAFLGWHPDNQYVSESIMVDLLRHNSLFDPDLSLVAETGGQIVGYALFSPFKFIVLGAEQLGVVLAPVAVKPEFQNRGIGGMLIEEGHKRAESKGFSFSLLCGHPSYYPRFGYKTRMFSLSGAKVMVDAMSFNGDSFHERPVSLKDLSRVMECWKDIHDHDGLALFPGTSISEWSNHGLQCRCTMVLKNDRVLGYARYVKTNVLSIKELLAKTEDAADLLSYLAWKNYGSKQGEIHIPLSAEKMNSLINVNDFFNALDERNNHEAFMIKVLKEKSSIAGYCEQVEKGEIQPGIIAFPPMFDVDDGRVE</sequence>
<evidence type="ECO:0000259" key="1">
    <source>
        <dbReference type="PROSITE" id="PS51186"/>
    </source>
</evidence>
<dbReference type="SUPFAM" id="SSF55729">
    <property type="entry name" value="Acyl-CoA N-acyltransferases (Nat)"/>
    <property type="match status" value="1"/>
</dbReference>
<reference evidence="2 3" key="1">
    <citation type="submission" date="2021-10" db="EMBL/GenBank/DDBJ databases">
        <title>Lutispora strain m25 sp. nov., a thermophilic, non-spore-forming bacterium isolated from a lab-scale methanogenic bioreactor digesting anaerobic sludge.</title>
        <authorList>
            <person name="El Houari A."/>
            <person name="Mcdonald J."/>
        </authorList>
    </citation>
    <scope>NUCLEOTIDE SEQUENCE [LARGE SCALE GENOMIC DNA]</scope>
    <source>
        <strain evidence="3">m25</strain>
    </source>
</reference>
<dbReference type="CDD" id="cd04301">
    <property type="entry name" value="NAT_SF"/>
    <property type="match status" value="1"/>
</dbReference>